<protein>
    <submittedName>
        <fullName evidence="2">Transposase</fullName>
    </submittedName>
</protein>
<evidence type="ECO:0000259" key="1">
    <source>
        <dbReference type="Pfam" id="PF03050"/>
    </source>
</evidence>
<dbReference type="STRING" id="641665.GCA_002104455_01623"/>
<reference evidence="3" key="1">
    <citation type="submission" date="2016-10" db="EMBL/GenBank/DDBJ databases">
        <authorList>
            <person name="Varghese N."/>
            <person name="Submissions S."/>
        </authorList>
    </citation>
    <scope>NUCLEOTIDE SEQUENCE [LARGE SCALE GENOMIC DNA]</scope>
    <source>
        <strain evidence="3">CGMCC 1.9127</strain>
    </source>
</reference>
<dbReference type="EMBL" id="FOBI01000002">
    <property type="protein sequence ID" value="SEK76528.1"/>
    <property type="molecule type" value="Genomic_DNA"/>
</dbReference>
<accession>A0A1H7JPD8</accession>
<proteinExistence type="predicted"/>
<evidence type="ECO:0000313" key="2">
    <source>
        <dbReference type="EMBL" id="SEK76528.1"/>
    </source>
</evidence>
<dbReference type="Proteomes" id="UP000199297">
    <property type="component" value="Unassembled WGS sequence"/>
</dbReference>
<keyword evidence="3" id="KW-1185">Reference proteome</keyword>
<dbReference type="AlphaFoldDB" id="A0A1H7JPD8"/>
<dbReference type="InterPro" id="IPR004291">
    <property type="entry name" value="Transposase_IS66_central"/>
</dbReference>
<feature type="domain" description="Transposase IS66 central" evidence="1">
    <location>
        <begin position="13"/>
        <end position="99"/>
    </location>
</feature>
<evidence type="ECO:0000313" key="3">
    <source>
        <dbReference type="Proteomes" id="UP000199297"/>
    </source>
</evidence>
<name>A0A1H7JPD8_9GAMM</name>
<gene>
    <name evidence="2" type="ORF">SAMN05216262_102312</name>
</gene>
<dbReference type="Pfam" id="PF03050">
    <property type="entry name" value="DDE_Tnp_IS66"/>
    <property type="match status" value="1"/>
</dbReference>
<sequence length="111" mass="12668">MRVVSLLRRKPCKEKNKTGKVDVVLNLIGKLYGIEATVKPKNADKKHQVRQEKSAVVFDKINTWAVNKTAKKPPKSKLGEALTYWHNQAHKRESYLKDGGSTWIIIVQSEQ</sequence>
<organism evidence="2 3">
    <name type="scientific">Colwellia chukchiensis</name>
    <dbReference type="NCBI Taxonomy" id="641665"/>
    <lineage>
        <taxon>Bacteria</taxon>
        <taxon>Pseudomonadati</taxon>
        <taxon>Pseudomonadota</taxon>
        <taxon>Gammaproteobacteria</taxon>
        <taxon>Alteromonadales</taxon>
        <taxon>Colwelliaceae</taxon>
        <taxon>Colwellia</taxon>
    </lineage>
</organism>